<accession>A0ACC5R4Q2</accession>
<comment type="caution">
    <text evidence="1">The sequence shown here is derived from an EMBL/GenBank/DDBJ whole genome shotgun (WGS) entry which is preliminary data.</text>
</comment>
<organism evidence="1 2">
    <name type="scientific">Taklimakanibacter albus</name>
    <dbReference type="NCBI Taxonomy" id="2800327"/>
    <lineage>
        <taxon>Bacteria</taxon>
        <taxon>Pseudomonadati</taxon>
        <taxon>Pseudomonadota</taxon>
        <taxon>Alphaproteobacteria</taxon>
        <taxon>Hyphomicrobiales</taxon>
        <taxon>Aestuariivirgaceae</taxon>
        <taxon>Taklimakanibacter</taxon>
    </lineage>
</organism>
<dbReference type="Proteomes" id="UP000616151">
    <property type="component" value="Unassembled WGS sequence"/>
</dbReference>
<protein>
    <submittedName>
        <fullName evidence="1">Nuclear transport factor 2 family protein</fullName>
    </submittedName>
</protein>
<reference evidence="1" key="1">
    <citation type="submission" date="2021-01" db="EMBL/GenBank/DDBJ databases">
        <authorList>
            <person name="Sun Q."/>
        </authorList>
    </citation>
    <scope>NUCLEOTIDE SEQUENCE</scope>
    <source>
        <strain evidence="1">YIM B02566</strain>
    </source>
</reference>
<gene>
    <name evidence="1" type="ORF">JHL16_14790</name>
</gene>
<name>A0ACC5R4Q2_9HYPH</name>
<proteinExistence type="predicted"/>
<sequence>MSAPRKPRDVFLALVNGLCDGHFDDVVKLYAERTDISHPFDPLHGERLTSRAQLTEHFSRRPVRKTLAARPSNIKVHETSDPEVIVAEFAYAGTNLETGAAFSYPCIFVMRVRDGEIVESRDYVDHLGSAEARGGLASLLNEIGKHRSKNE</sequence>
<evidence type="ECO:0000313" key="1">
    <source>
        <dbReference type="EMBL" id="MBK1867622.1"/>
    </source>
</evidence>
<keyword evidence="2" id="KW-1185">Reference proteome</keyword>
<evidence type="ECO:0000313" key="2">
    <source>
        <dbReference type="Proteomes" id="UP000616151"/>
    </source>
</evidence>
<dbReference type="EMBL" id="JAENHL010000007">
    <property type="protein sequence ID" value="MBK1867622.1"/>
    <property type="molecule type" value="Genomic_DNA"/>
</dbReference>